<comment type="pathway">
    <text evidence="1">Lipid metabolism.</text>
</comment>
<dbReference type="SMART" id="SM00563">
    <property type="entry name" value="PlsC"/>
    <property type="match status" value="1"/>
</dbReference>
<evidence type="ECO:0000256" key="5">
    <source>
        <dbReference type="ARBA" id="ARBA00023315"/>
    </source>
</evidence>
<dbReference type="SUPFAM" id="SSF69593">
    <property type="entry name" value="Glycerol-3-phosphate (1)-acyltransferase"/>
    <property type="match status" value="1"/>
</dbReference>
<dbReference type="Pfam" id="PF19576">
    <property type="entry name" value="Acyltransf_2"/>
    <property type="match status" value="1"/>
</dbReference>
<organism evidence="7">
    <name type="scientific">Desulfatirhabdium butyrativorans</name>
    <dbReference type="NCBI Taxonomy" id="340467"/>
    <lineage>
        <taxon>Bacteria</taxon>
        <taxon>Pseudomonadati</taxon>
        <taxon>Thermodesulfobacteriota</taxon>
        <taxon>Desulfobacteria</taxon>
        <taxon>Desulfobacterales</taxon>
        <taxon>Desulfatirhabdiaceae</taxon>
        <taxon>Desulfatirhabdium</taxon>
    </lineage>
</organism>
<evidence type="ECO:0000256" key="2">
    <source>
        <dbReference type="ARBA" id="ARBA00022516"/>
    </source>
</evidence>
<dbReference type="InterPro" id="IPR052351">
    <property type="entry name" value="Ornithine_N-alpha-AT"/>
</dbReference>
<keyword evidence="2" id="KW-0444">Lipid biosynthesis</keyword>
<dbReference type="PANTHER" id="PTHR37323:SF1">
    <property type="entry name" value="L-ORNITHINE N(ALPHA)-ACYLTRANSFERASE"/>
    <property type="match status" value="1"/>
</dbReference>
<evidence type="ECO:0000256" key="1">
    <source>
        <dbReference type="ARBA" id="ARBA00005189"/>
    </source>
</evidence>
<evidence type="ECO:0000256" key="4">
    <source>
        <dbReference type="ARBA" id="ARBA00023098"/>
    </source>
</evidence>
<dbReference type="SUPFAM" id="SSF55729">
    <property type="entry name" value="Acyl-CoA N-acyltransferases (Nat)"/>
    <property type="match status" value="1"/>
</dbReference>
<dbReference type="GO" id="GO:0016746">
    <property type="term" value="F:acyltransferase activity"/>
    <property type="evidence" value="ECO:0007669"/>
    <property type="project" value="UniProtKB-KW"/>
</dbReference>
<gene>
    <name evidence="7" type="ORF">ENS29_12100</name>
</gene>
<sequence>MEKLIDLSTTIEKPFSKLFFSVFQQPIERLLGIEDINGHYGRFYEKIFVQSSNQSVFETLLETMDVRYRCDEAMLQQVPASKSLVVVANHPFGGIEGVILGAMISNIRSDVRILGNYLLKQIRGLGEWIIPVNPFDNRNAYDNVTGLKQALRWLNQGGALIVFPAGEVASWNRKRLMITDPDWSPHVAALIRKSQATTLPVYVPGRNSALFSVAGLLSPRLRTLLLPKELVNKAHRQIPIHIGKPLSWSFLKRKEQDTHLIQYLRTTTEMLRYQKARKQWLADGIAPAFLRHRRRLAPLIPSVAADTLQREIASLPMEQILISTEDQVVCIASSDQIPHVLQEIGRLREQSFRSVREGTGRPLDVDRFDAHYRHLFLFNRKTSEIVGGYRLGLVEEILTAHGRNGLYTNTLFRFHRSFFDPARHMIEFGRSFVRVEYQKKHNSLITIWRGIGEFIRRNPRYKILFGPVSIRNDYHGFSKRLLVRYLMHAHGEPNLSSLVKPRRPYRMGPRIPIHRDPDFTHAEAIEDVSHWISQLEADGKSIPTLVKHYLKLNGKVLGFNIDTDFSEVIDALILVDLDKTDSRIYKRFVGETDA</sequence>
<dbReference type="InterPro" id="IPR045746">
    <property type="entry name" value="ACT14924-like_Acyltransf_dom"/>
</dbReference>
<evidence type="ECO:0000256" key="3">
    <source>
        <dbReference type="ARBA" id="ARBA00022679"/>
    </source>
</evidence>
<dbReference type="Gene3D" id="3.40.630.30">
    <property type="match status" value="1"/>
</dbReference>
<dbReference type="EMBL" id="DSUH01000276">
    <property type="protein sequence ID" value="HGU33587.1"/>
    <property type="molecule type" value="Genomic_DNA"/>
</dbReference>
<keyword evidence="5 7" id="KW-0012">Acyltransferase</keyword>
<dbReference type="Pfam" id="PF13444">
    <property type="entry name" value="Acetyltransf_5"/>
    <property type="match status" value="1"/>
</dbReference>
<evidence type="ECO:0000259" key="6">
    <source>
        <dbReference type="SMART" id="SM00563"/>
    </source>
</evidence>
<comment type="caution">
    <text evidence="7">The sequence shown here is derived from an EMBL/GenBank/DDBJ whole genome shotgun (WGS) entry which is preliminary data.</text>
</comment>
<keyword evidence="3 7" id="KW-0808">Transferase</keyword>
<accession>A0A7C4RTB7</accession>
<dbReference type="GO" id="GO:0006629">
    <property type="term" value="P:lipid metabolic process"/>
    <property type="evidence" value="ECO:0007669"/>
    <property type="project" value="UniProtKB-KW"/>
</dbReference>
<dbReference type="CDD" id="cd07986">
    <property type="entry name" value="LPLAT_ACT14924-like"/>
    <property type="match status" value="1"/>
</dbReference>
<feature type="domain" description="Phospholipid/glycerol acyltransferase" evidence="6">
    <location>
        <begin position="84"/>
        <end position="206"/>
    </location>
</feature>
<dbReference type="InterPro" id="IPR002123">
    <property type="entry name" value="Plipid/glycerol_acylTrfase"/>
</dbReference>
<evidence type="ECO:0000313" key="7">
    <source>
        <dbReference type="EMBL" id="HGU33587.1"/>
    </source>
</evidence>
<protein>
    <submittedName>
        <fullName evidence="7">Lysophospholipid acyltransferase family protein</fullName>
    </submittedName>
</protein>
<reference evidence="7" key="1">
    <citation type="journal article" date="2020" name="mSystems">
        <title>Genome- and Community-Level Interaction Insights into Carbon Utilization and Element Cycling Functions of Hydrothermarchaeota in Hydrothermal Sediment.</title>
        <authorList>
            <person name="Zhou Z."/>
            <person name="Liu Y."/>
            <person name="Xu W."/>
            <person name="Pan J."/>
            <person name="Luo Z.H."/>
            <person name="Li M."/>
        </authorList>
    </citation>
    <scope>NUCLEOTIDE SEQUENCE [LARGE SCALE GENOMIC DNA]</scope>
    <source>
        <strain evidence="7">SpSt-477</strain>
    </source>
</reference>
<name>A0A7C4RTB7_9BACT</name>
<dbReference type="AlphaFoldDB" id="A0A7C4RTB7"/>
<dbReference type="InterPro" id="IPR016181">
    <property type="entry name" value="Acyl_CoA_acyltransferase"/>
</dbReference>
<dbReference type="PANTHER" id="PTHR37323">
    <property type="entry name" value="GCN5-RELATED N-ACETYLTRANSFERASE"/>
    <property type="match status" value="1"/>
</dbReference>
<keyword evidence="4" id="KW-0443">Lipid metabolism</keyword>
<proteinExistence type="predicted"/>